<dbReference type="RefSeq" id="WP_345507366.1">
    <property type="nucleotide sequence ID" value="NZ_BAABIW010000014.1"/>
</dbReference>
<dbReference type="InterPro" id="IPR036754">
    <property type="entry name" value="YbaK/aa-tRNA-synt-asso_dom_sf"/>
</dbReference>
<protein>
    <submittedName>
        <fullName evidence="2">YbaK/EbsC family protein</fullName>
    </submittedName>
</protein>
<comment type="caution">
    <text evidence="2">The sequence shown here is derived from an EMBL/GenBank/DDBJ whole genome shotgun (WGS) entry which is preliminary data.</text>
</comment>
<accession>A0ABP9JD84</accession>
<evidence type="ECO:0000313" key="3">
    <source>
        <dbReference type="Proteomes" id="UP001500427"/>
    </source>
</evidence>
<dbReference type="SUPFAM" id="SSF55826">
    <property type="entry name" value="YbaK/ProRS associated domain"/>
    <property type="match status" value="1"/>
</dbReference>
<dbReference type="EMBL" id="BAABIW010000014">
    <property type="protein sequence ID" value="GAA5026574.1"/>
    <property type="molecule type" value="Genomic_DNA"/>
</dbReference>
<gene>
    <name evidence="2" type="ORF">GCM10023258_20480</name>
</gene>
<evidence type="ECO:0000259" key="1">
    <source>
        <dbReference type="Pfam" id="PF04073"/>
    </source>
</evidence>
<reference evidence="3" key="1">
    <citation type="journal article" date="2019" name="Int. J. Syst. Evol. Microbiol.">
        <title>The Global Catalogue of Microorganisms (GCM) 10K type strain sequencing project: providing services to taxonomists for standard genome sequencing and annotation.</title>
        <authorList>
            <consortium name="The Broad Institute Genomics Platform"/>
            <consortium name="The Broad Institute Genome Sequencing Center for Infectious Disease"/>
            <person name="Wu L."/>
            <person name="Ma J."/>
        </authorList>
    </citation>
    <scope>NUCLEOTIDE SEQUENCE [LARGE SCALE GENOMIC DNA]</scope>
    <source>
        <strain evidence="3">JCM 17687</strain>
    </source>
</reference>
<sequence length="176" mass="17529">MPSAEGNLSWTAASERPDLLADPVAAALAQVPGARVAPIDATLADTAAFCAAYDVDPAASANCVVVEARRGDVVTLAAVMVLATDRADVNGTVRRHLGARKISFADQAKAEGLTGMQQGGITPVGLPEGWPLLVDEGVAAAGPVVIGAGVRGAKLLVDGAALAAMPGATVLGLAQR</sequence>
<keyword evidence="3" id="KW-1185">Reference proteome</keyword>
<proteinExistence type="predicted"/>
<dbReference type="Gene3D" id="3.90.960.10">
    <property type="entry name" value="YbaK/aminoacyl-tRNA synthetase-associated domain"/>
    <property type="match status" value="1"/>
</dbReference>
<dbReference type="Pfam" id="PF04073">
    <property type="entry name" value="tRNA_edit"/>
    <property type="match status" value="1"/>
</dbReference>
<evidence type="ECO:0000313" key="2">
    <source>
        <dbReference type="EMBL" id="GAA5026574.1"/>
    </source>
</evidence>
<dbReference type="Proteomes" id="UP001500427">
    <property type="component" value="Unassembled WGS sequence"/>
</dbReference>
<feature type="domain" description="YbaK/aminoacyl-tRNA synthetase-associated" evidence="1">
    <location>
        <begin position="44"/>
        <end position="163"/>
    </location>
</feature>
<organism evidence="2 3">
    <name type="scientific">Terrabacter aeriphilus</name>
    <dbReference type="NCBI Taxonomy" id="515662"/>
    <lineage>
        <taxon>Bacteria</taxon>
        <taxon>Bacillati</taxon>
        <taxon>Actinomycetota</taxon>
        <taxon>Actinomycetes</taxon>
        <taxon>Micrococcales</taxon>
        <taxon>Intrasporangiaceae</taxon>
        <taxon>Terrabacter</taxon>
    </lineage>
</organism>
<dbReference type="InterPro" id="IPR007214">
    <property type="entry name" value="YbaK/aa-tRNA-synth-assoc-dom"/>
</dbReference>
<name>A0ABP9JD84_9MICO</name>